<keyword evidence="1" id="KW-0472">Membrane</keyword>
<evidence type="ECO:0000313" key="3">
    <source>
        <dbReference type="Proteomes" id="UP001609376"/>
    </source>
</evidence>
<evidence type="ECO:0000256" key="1">
    <source>
        <dbReference type="SAM" id="Phobius"/>
    </source>
</evidence>
<accession>A0ABW7LKW9</accession>
<sequence>MLIVDIFAVAAVAGAAFGFDRYLRMRIQRRRVHNRLLAVASEDFHEAASSMMRTPADIPDEVLKTLSMMSETGFGKDSEKNFLEALRAARRKGSVKRAEQSDLSKSLDGMRDELKALFLKAGTSWFNIMTHKSGRYHRMIRLEAMMADADRIETPQQAISTAAGMRTAHC</sequence>
<dbReference type="RefSeq" id="WP_395132417.1">
    <property type="nucleotide sequence ID" value="NZ_JBIMPR010000003.1"/>
</dbReference>
<keyword evidence="1" id="KW-0812">Transmembrane</keyword>
<evidence type="ECO:0000313" key="2">
    <source>
        <dbReference type="EMBL" id="MFH5773562.1"/>
    </source>
</evidence>
<gene>
    <name evidence="2" type="ORF">ACHFJ0_04865</name>
</gene>
<organism evidence="2 3">
    <name type="scientific">Paracoccus broussonetiae subsp. drimophilus</name>
    <dbReference type="NCBI Taxonomy" id="3373869"/>
    <lineage>
        <taxon>Bacteria</taxon>
        <taxon>Pseudomonadati</taxon>
        <taxon>Pseudomonadota</taxon>
        <taxon>Alphaproteobacteria</taxon>
        <taxon>Rhodobacterales</taxon>
        <taxon>Paracoccaceae</taxon>
        <taxon>Paracoccus</taxon>
        <taxon>Paracoccus broussonetiae</taxon>
    </lineage>
</organism>
<proteinExistence type="predicted"/>
<feature type="transmembrane region" description="Helical" evidence="1">
    <location>
        <begin position="6"/>
        <end position="23"/>
    </location>
</feature>
<keyword evidence="3" id="KW-1185">Reference proteome</keyword>
<dbReference type="EMBL" id="JBIMPR010000003">
    <property type="protein sequence ID" value="MFH5773562.1"/>
    <property type="molecule type" value="Genomic_DNA"/>
</dbReference>
<reference evidence="2 3" key="1">
    <citation type="submission" date="2024-10" db="EMBL/GenBank/DDBJ databases">
        <title>Paracoccus drimophilus sp. nov., a novel bacterium from corn roots in Hunan.</title>
        <authorList>
            <person name="Li X."/>
        </authorList>
    </citation>
    <scope>NUCLEOTIDE SEQUENCE [LARGE SCALE GENOMIC DNA]</scope>
    <source>
        <strain evidence="2 3">NGMCC 1.201697</strain>
    </source>
</reference>
<comment type="caution">
    <text evidence="2">The sequence shown here is derived from an EMBL/GenBank/DDBJ whole genome shotgun (WGS) entry which is preliminary data.</text>
</comment>
<dbReference type="Proteomes" id="UP001609376">
    <property type="component" value="Unassembled WGS sequence"/>
</dbReference>
<name>A0ABW7LKW9_9RHOB</name>
<protein>
    <submittedName>
        <fullName evidence="2">Uncharacterized protein</fullName>
    </submittedName>
</protein>
<keyword evidence="1" id="KW-1133">Transmembrane helix</keyword>